<dbReference type="OrthoDB" id="49605at2759"/>
<feature type="domain" description="WLM" evidence="2">
    <location>
        <begin position="103"/>
        <end position="284"/>
    </location>
</feature>
<feature type="region of interest" description="Disordered" evidence="1">
    <location>
        <begin position="80"/>
        <end position="102"/>
    </location>
</feature>
<keyword evidence="4" id="KW-1185">Reference proteome</keyword>
<comment type="caution">
    <text evidence="3">The sequence shown here is derived from an EMBL/GenBank/DDBJ whole genome shotgun (WGS) entry which is preliminary data.</text>
</comment>
<dbReference type="SUPFAM" id="SSF54236">
    <property type="entry name" value="Ubiquitin-like"/>
    <property type="match status" value="1"/>
</dbReference>
<dbReference type="PANTHER" id="PTHR47795:SF1">
    <property type="entry name" value="DNA-DEPENDENT METALLOPROTEASE WSS1 HOMOLOG 2"/>
    <property type="match status" value="1"/>
</dbReference>
<dbReference type="PANTHER" id="PTHR47795">
    <property type="entry name" value="UBIQUITIN AND WLM DOMAIN-CONTAINING METALLOPROTEASE SPCC1442.07C"/>
    <property type="match status" value="1"/>
</dbReference>
<organism evidence="3 4">
    <name type="scientific">Coemansia thaxteri</name>
    <dbReference type="NCBI Taxonomy" id="2663907"/>
    <lineage>
        <taxon>Eukaryota</taxon>
        <taxon>Fungi</taxon>
        <taxon>Fungi incertae sedis</taxon>
        <taxon>Zoopagomycota</taxon>
        <taxon>Kickxellomycotina</taxon>
        <taxon>Kickxellomycetes</taxon>
        <taxon>Kickxellales</taxon>
        <taxon>Kickxellaceae</taxon>
        <taxon>Coemansia</taxon>
    </lineage>
</organism>
<dbReference type="Gene3D" id="3.10.20.90">
    <property type="entry name" value="Phosphatidylinositol 3-kinase Catalytic Subunit, Chain A, domain 1"/>
    <property type="match status" value="1"/>
</dbReference>
<feature type="compositionally biased region" description="Polar residues" evidence="1">
    <location>
        <begin position="89"/>
        <end position="102"/>
    </location>
</feature>
<evidence type="ECO:0000313" key="4">
    <source>
        <dbReference type="Proteomes" id="UP001150907"/>
    </source>
</evidence>
<proteinExistence type="predicted"/>
<feature type="region of interest" description="Disordered" evidence="1">
    <location>
        <begin position="238"/>
        <end position="271"/>
    </location>
</feature>
<protein>
    <recommendedName>
        <fullName evidence="2">WLM domain-containing protein</fullName>
    </recommendedName>
</protein>
<dbReference type="PROSITE" id="PS51397">
    <property type="entry name" value="WLM"/>
    <property type="match status" value="1"/>
</dbReference>
<accession>A0A9W8ELM2</accession>
<dbReference type="GO" id="GO:0070628">
    <property type="term" value="F:proteasome binding"/>
    <property type="evidence" value="ECO:0007669"/>
    <property type="project" value="TreeGrafter"/>
</dbReference>
<name>A0A9W8ELM2_9FUNG</name>
<dbReference type="InterPro" id="IPR013536">
    <property type="entry name" value="WLM_dom"/>
</dbReference>
<sequence length="284" mass="31684">MCPYEFTVSHRGRAVQVPDMTLGQLRTLLFAEFGVAAAQQRLLLRGPVVGPDDLRLAALVPGGSRVVLMGTPAAALAAHQASAARRSEGQANRSRYQATPAATPSMPLQHTFARLAPLPGLPREPQARALLQRLARDEGVVQVMRKHRYSVRELRELHPREQSILGYNRNRGEVIALRLRTDDLDSFRDYAAIRDVLMHELAHMVWDAHDDNFHRLLRQLHADLDDLDWTRRGQTLSGRLPPPASIDGGALTSTGFVLGGSAPPPDDLESRRDRIFHAYQKRQE</sequence>
<evidence type="ECO:0000259" key="2">
    <source>
        <dbReference type="PROSITE" id="PS51397"/>
    </source>
</evidence>
<dbReference type="EMBL" id="JANBQF010000006">
    <property type="protein sequence ID" value="KAJ2008375.1"/>
    <property type="molecule type" value="Genomic_DNA"/>
</dbReference>
<evidence type="ECO:0000256" key="1">
    <source>
        <dbReference type="SAM" id="MobiDB-lite"/>
    </source>
</evidence>
<dbReference type="Proteomes" id="UP001150907">
    <property type="component" value="Unassembled WGS sequence"/>
</dbReference>
<dbReference type="InterPro" id="IPR029071">
    <property type="entry name" value="Ubiquitin-like_domsf"/>
</dbReference>
<dbReference type="AlphaFoldDB" id="A0A9W8ELM2"/>
<evidence type="ECO:0000313" key="3">
    <source>
        <dbReference type="EMBL" id="KAJ2008375.1"/>
    </source>
</evidence>
<dbReference type="Pfam" id="PF08325">
    <property type="entry name" value="WLM"/>
    <property type="match status" value="1"/>
</dbReference>
<gene>
    <name evidence="3" type="ORF">H4R26_000231</name>
</gene>
<reference evidence="3" key="1">
    <citation type="submission" date="2022-07" db="EMBL/GenBank/DDBJ databases">
        <title>Phylogenomic reconstructions and comparative analyses of Kickxellomycotina fungi.</title>
        <authorList>
            <person name="Reynolds N.K."/>
            <person name="Stajich J.E."/>
            <person name="Barry K."/>
            <person name="Grigoriev I.V."/>
            <person name="Crous P."/>
            <person name="Smith M.E."/>
        </authorList>
    </citation>
    <scope>NUCLEOTIDE SEQUENCE</scope>
    <source>
        <strain evidence="3">IMI 214461</strain>
    </source>
</reference>